<dbReference type="Gene3D" id="3.40.50.300">
    <property type="entry name" value="P-loop containing nucleotide triphosphate hydrolases"/>
    <property type="match status" value="1"/>
</dbReference>
<sequence>MNLDVGLWYLLGTIEASMSGYHQYILQAVEEGRFFHAYLLVHEQDSVVQEETFFLAKELREKYGVFDQYFLEPEKGSIDIEATREFRQRFIFQTVGRVKVGYIAHIEKMTLPAQQMLLKLLEEAPKNTLFVLTTTRAKLLSAPILSRVRMVRLQGKGTIQIKLEYENWFTKLFSEEALLFEKQKVIEEIEKTEITDIDFHLSCYIWQRKNDKATIQKWLDSLSFMHKNAKVRTVLEYFFLT</sequence>
<comment type="caution">
    <text evidence="1">The sequence shown here is derived from an EMBL/GenBank/DDBJ whole genome shotgun (WGS) entry which is preliminary data.</text>
</comment>
<evidence type="ECO:0008006" key="3">
    <source>
        <dbReference type="Google" id="ProtNLM"/>
    </source>
</evidence>
<dbReference type="Pfam" id="PF13177">
    <property type="entry name" value="DNA_pol3_delta2"/>
    <property type="match status" value="1"/>
</dbReference>
<reference evidence="1 2" key="1">
    <citation type="journal article" date="2016" name="Nat. Commun.">
        <title>Thousands of microbial genomes shed light on interconnected biogeochemical processes in an aquifer system.</title>
        <authorList>
            <person name="Anantharaman K."/>
            <person name="Brown C.T."/>
            <person name="Hug L.A."/>
            <person name="Sharon I."/>
            <person name="Castelle C.J."/>
            <person name="Probst A.J."/>
            <person name="Thomas B.C."/>
            <person name="Singh A."/>
            <person name="Wilkins M.J."/>
            <person name="Karaoz U."/>
            <person name="Brodie E.L."/>
            <person name="Williams K.H."/>
            <person name="Hubbard S.S."/>
            <person name="Banfield J.F."/>
        </authorList>
    </citation>
    <scope>NUCLEOTIDE SEQUENCE [LARGE SCALE GENOMIC DNA]</scope>
</reference>
<gene>
    <name evidence="1" type="ORF">A2V81_02550</name>
</gene>
<name>A0A1F4XL81_9BACT</name>
<accession>A0A1F4XL81</accession>
<dbReference type="EMBL" id="MEWR01000008">
    <property type="protein sequence ID" value="OGC82380.1"/>
    <property type="molecule type" value="Genomic_DNA"/>
</dbReference>
<proteinExistence type="predicted"/>
<dbReference type="STRING" id="1817814.A2V81_02550"/>
<dbReference type="InterPro" id="IPR027417">
    <property type="entry name" value="P-loop_NTPase"/>
</dbReference>
<evidence type="ECO:0000313" key="2">
    <source>
        <dbReference type="Proteomes" id="UP000177614"/>
    </source>
</evidence>
<dbReference type="Proteomes" id="UP000177614">
    <property type="component" value="Unassembled WGS sequence"/>
</dbReference>
<evidence type="ECO:0000313" key="1">
    <source>
        <dbReference type="EMBL" id="OGC82380.1"/>
    </source>
</evidence>
<protein>
    <recommendedName>
        <fullName evidence="3">DNA polymerase III subunit delta</fullName>
    </recommendedName>
</protein>
<dbReference type="SUPFAM" id="SSF52540">
    <property type="entry name" value="P-loop containing nucleoside triphosphate hydrolases"/>
    <property type="match status" value="1"/>
</dbReference>
<organism evidence="1 2">
    <name type="scientific">Candidatus Abawacabacteria bacterium RBG_16_42_10</name>
    <dbReference type="NCBI Taxonomy" id="1817814"/>
    <lineage>
        <taxon>Bacteria</taxon>
        <taxon>Candidatus Abawacaibacteriota</taxon>
    </lineage>
</organism>
<dbReference type="AlphaFoldDB" id="A0A1F4XL81"/>